<dbReference type="InterPro" id="IPR041498">
    <property type="entry name" value="Big_6"/>
</dbReference>
<accession>A0A0J8GES0</accession>
<keyword evidence="5" id="KW-0645">Protease</keyword>
<dbReference type="Pfam" id="PF17936">
    <property type="entry name" value="Big_6"/>
    <property type="match status" value="4"/>
</dbReference>
<organism evidence="5 6">
    <name type="scientific">Listeria fleischmannii 1991</name>
    <dbReference type="NCBI Taxonomy" id="1430899"/>
    <lineage>
        <taxon>Bacteria</taxon>
        <taxon>Bacillati</taxon>
        <taxon>Bacillota</taxon>
        <taxon>Bacilli</taxon>
        <taxon>Bacillales</taxon>
        <taxon>Listeriaceae</taxon>
        <taxon>Listeria</taxon>
    </lineage>
</organism>
<protein>
    <submittedName>
        <fullName evidence="5">Cell wall-associated protease</fullName>
    </submittedName>
</protein>
<evidence type="ECO:0000259" key="4">
    <source>
        <dbReference type="Pfam" id="PF20622"/>
    </source>
</evidence>
<evidence type="ECO:0000256" key="2">
    <source>
        <dbReference type="SAM" id="SignalP"/>
    </source>
</evidence>
<name>A0A0J8GES0_9LIST</name>
<evidence type="ECO:0000256" key="1">
    <source>
        <dbReference type="SAM" id="MobiDB-lite"/>
    </source>
</evidence>
<feature type="domain" description="Bacterial Ig" evidence="4">
    <location>
        <begin position="549"/>
        <end position="630"/>
    </location>
</feature>
<dbReference type="GO" id="GO:0008233">
    <property type="term" value="F:peptidase activity"/>
    <property type="evidence" value="ECO:0007669"/>
    <property type="project" value="UniProtKB-KW"/>
</dbReference>
<proteinExistence type="predicted"/>
<gene>
    <name evidence="5" type="ORF">X560_1413</name>
</gene>
<dbReference type="AlphaFoldDB" id="A0A0J8GES0"/>
<dbReference type="RefSeq" id="WP_059140057.1">
    <property type="nucleotide sequence ID" value="NZ_KQ130615.1"/>
</dbReference>
<dbReference type="InterPro" id="IPR013783">
    <property type="entry name" value="Ig-like_fold"/>
</dbReference>
<keyword evidence="5" id="KW-0378">Hydrolase</keyword>
<dbReference type="InterPro" id="IPR046746">
    <property type="entry name" value="Big_15"/>
</dbReference>
<comment type="caution">
    <text evidence="5">The sequence shown here is derived from an EMBL/GenBank/DDBJ whole genome shotgun (WGS) entry which is preliminary data.</text>
</comment>
<evidence type="ECO:0000259" key="3">
    <source>
        <dbReference type="Pfam" id="PF17936"/>
    </source>
</evidence>
<feature type="domain" description="Bacterial Ig" evidence="3">
    <location>
        <begin position="383"/>
        <end position="462"/>
    </location>
</feature>
<feature type="compositionally biased region" description="Polar residues" evidence="1">
    <location>
        <begin position="369"/>
        <end position="390"/>
    </location>
</feature>
<dbReference type="NCBIfam" id="NF033510">
    <property type="entry name" value="Ca_tandemer"/>
    <property type="match status" value="1"/>
</dbReference>
<feature type="domain" description="Bacterial Ig" evidence="4">
    <location>
        <begin position="902"/>
        <end position="985"/>
    </location>
</feature>
<feature type="domain" description="Bacterial Ig" evidence="4">
    <location>
        <begin position="725"/>
        <end position="806"/>
    </location>
</feature>
<sequence>MSNKKFKKIASGVLTATIIASAITTSMPFNVLTAKAVEESVNTSSEGVTSGNLFNNHGFVGSEGTLPGWNVSWTADERQTAYLKDYKFYDMSGQYLENYVTPQSDQSLDLTHKRVTDNGHIAYLRQNINVIPGHRYALSIDYKYVSGAALEKVQFRTIDRRTNAALSDSSWLSADNPVAKTYTSTVTASSNSLRVELKVIGFNDAIGVEGTVNFSNVSIVDLDATDISIGAINTKSTAVTGSATPNAKIDVFAGEEKIGSGTTNEAGEYTISIPQQAKDTVITAKDDTSKLSKTTTVAQGISQTTIDHLEATSTVISGKAEPNANVEVRNSEGTLIASGQANASGAYSFPIARQEFDDTITVTATFEGQTSTASAKVQDTTTPSKPSLNPVTDHDTSISGTGTPGDRIQITIGGQTYTGTIDAAGNFSIVVPKIPGGTTISVVEVNSNNQNRSTPTEVSVRDTTLAEPSIASIKAGDTTVMVTGEPGATVSLTTPSGESITRTADATGKASFTINPAKAGDSFTATQTGANGKASPASTVNVTAVVTAGTITTKDFTLGKDRNIEGTYTGDVKSFRVTIDGTTYRGGTINASNKTYAFYALDKISKTGTFTIEGLDASGKVLNTKTGTIVSTPGTGTVAANAFTIHRDITVTGTVTGDVKSLGLVYDGKEYRGGTLNSNGTYSFYALNTITDKTKSAVMYGYDRFGNRIATSTLTLRDAHDIGTGTVAANPFVIDRDKTITGQYTGDVKSFSVTVGGVEYRGGTLNSDGTFSFYAWDKIKNTTDPVVMYGLDKNGNRISTTSIRVTKASAPLTKGNVTADVFTVGEDKFMTGNYTEDVKSFKVTINGTVYTGGMISEGRFNFWIGDKIKSASDTVTIAALDRTGRELDSKAVQLVAATPAVGTVTPATFSLKTSSVTGSYTGEAKSVRLNVNGTVLPAGGSVSGGNFSYYVGLKNKVKATSDDVKIELLDKNGLVMDTKSVTVTN</sequence>
<feature type="signal peptide" evidence="2">
    <location>
        <begin position="1"/>
        <end position="22"/>
    </location>
</feature>
<keyword evidence="6" id="KW-1185">Reference proteome</keyword>
<keyword evidence="2" id="KW-0732">Signal</keyword>
<dbReference type="EMBL" id="AZHO01000019">
    <property type="protein sequence ID" value="KMT59474.1"/>
    <property type="molecule type" value="Genomic_DNA"/>
</dbReference>
<dbReference type="Proteomes" id="UP000052258">
    <property type="component" value="Unassembled WGS sequence"/>
</dbReference>
<evidence type="ECO:0000313" key="6">
    <source>
        <dbReference type="Proteomes" id="UP000052258"/>
    </source>
</evidence>
<dbReference type="Gene3D" id="2.60.40.10">
    <property type="entry name" value="Immunoglobulins"/>
    <property type="match status" value="3"/>
</dbReference>
<feature type="domain" description="Bacterial Ig" evidence="3">
    <location>
        <begin position="306"/>
        <end position="373"/>
    </location>
</feature>
<dbReference type="GO" id="GO:0006508">
    <property type="term" value="P:proteolysis"/>
    <property type="evidence" value="ECO:0007669"/>
    <property type="project" value="UniProtKB-KW"/>
</dbReference>
<feature type="chain" id="PRO_5039419434" evidence="2">
    <location>
        <begin position="23"/>
        <end position="985"/>
    </location>
</feature>
<dbReference type="Pfam" id="PF20622">
    <property type="entry name" value="Big_15"/>
    <property type="match status" value="5"/>
</dbReference>
<dbReference type="PATRIC" id="fig|1430899.3.peg.1614"/>
<feature type="domain" description="Bacterial Ig" evidence="4">
    <location>
        <begin position="815"/>
        <end position="895"/>
    </location>
</feature>
<feature type="domain" description="Bacterial Ig" evidence="3">
    <location>
        <begin position="231"/>
        <end position="297"/>
    </location>
</feature>
<feature type="domain" description="Bacterial Ig" evidence="3">
    <location>
        <begin position="467"/>
        <end position="543"/>
    </location>
</feature>
<feature type="domain" description="Bacterial Ig" evidence="4">
    <location>
        <begin position="636"/>
        <end position="717"/>
    </location>
</feature>
<evidence type="ECO:0000313" key="5">
    <source>
        <dbReference type="EMBL" id="KMT59474.1"/>
    </source>
</evidence>
<reference evidence="5 6" key="1">
    <citation type="journal article" date="2015" name="Genome Biol. Evol.">
        <title>Comparative Genomics of Listeria Sensu Lato: Genus-Wide Differences in Evolutionary Dynamics and the Progressive Gain of Complex, Potentially Pathogenicity-Related Traits through Lateral Gene Transfer.</title>
        <authorList>
            <person name="Chiara M."/>
            <person name="Caruso M."/>
            <person name="D'Erchia A.M."/>
            <person name="Manzari C."/>
            <person name="Fraccalvieri R."/>
            <person name="Goffredo E."/>
            <person name="Latorre L."/>
            <person name="Miccolupo A."/>
            <person name="Padalino I."/>
            <person name="Santagada G."/>
            <person name="Chiocco D."/>
            <person name="Pesole G."/>
            <person name="Horner D.S."/>
            <person name="Parisi A."/>
        </authorList>
    </citation>
    <scope>NUCLEOTIDE SEQUENCE [LARGE SCALE GENOMIC DNA]</scope>
    <source>
        <strain evidence="5 6">1991</strain>
    </source>
</reference>
<feature type="region of interest" description="Disordered" evidence="1">
    <location>
        <begin position="369"/>
        <end position="406"/>
    </location>
</feature>